<evidence type="ECO:0000256" key="3">
    <source>
        <dbReference type="ARBA" id="ARBA00022723"/>
    </source>
</evidence>
<keyword evidence="7" id="KW-1185">Reference proteome</keyword>
<comment type="similarity">
    <text evidence="2">Belongs to the HAD-like hydrolase superfamily. CbbY/CbbZ/Gph/YieH family.</text>
</comment>
<evidence type="ECO:0000256" key="4">
    <source>
        <dbReference type="ARBA" id="ARBA00022842"/>
    </source>
</evidence>
<keyword evidence="5" id="KW-0119">Carbohydrate metabolism</keyword>
<dbReference type="SUPFAM" id="SSF56784">
    <property type="entry name" value="HAD-like"/>
    <property type="match status" value="1"/>
</dbReference>
<dbReference type="EMBL" id="VUOC01000002">
    <property type="protein sequence ID" value="KAA2243145.1"/>
    <property type="molecule type" value="Genomic_DNA"/>
</dbReference>
<protein>
    <submittedName>
        <fullName evidence="6">HAD family phosphatase</fullName>
    </submittedName>
</protein>
<dbReference type="AlphaFoldDB" id="A0A5B2VVP7"/>
<evidence type="ECO:0000313" key="7">
    <source>
        <dbReference type="Proteomes" id="UP000324611"/>
    </source>
</evidence>
<dbReference type="SFLD" id="SFLDG01129">
    <property type="entry name" value="C1.5:_HAD__Beta-PGM__Phosphata"/>
    <property type="match status" value="1"/>
</dbReference>
<comment type="caution">
    <text evidence="6">The sequence shown here is derived from an EMBL/GenBank/DDBJ whole genome shotgun (WGS) entry which is preliminary data.</text>
</comment>
<reference evidence="6 7" key="1">
    <citation type="submission" date="2019-09" db="EMBL/GenBank/DDBJ databases">
        <title>Chitinophaga ginsengihumi sp. nov., isolated from soil of ginseng rhizosphere.</title>
        <authorList>
            <person name="Lee J."/>
        </authorList>
    </citation>
    <scope>NUCLEOTIDE SEQUENCE [LARGE SCALE GENOMIC DNA]</scope>
    <source>
        <strain evidence="6 7">BN140078</strain>
    </source>
</reference>
<dbReference type="PANTHER" id="PTHR46193">
    <property type="entry name" value="6-PHOSPHOGLUCONATE PHOSPHATASE"/>
    <property type="match status" value="1"/>
</dbReference>
<proteinExistence type="inferred from homology"/>
<dbReference type="GO" id="GO:0003824">
    <property type="term" value="F:catalytic activity"/>
    <property type="evidence" value="ECO:0007669"/>
    <property type="project" value="UniProtKB-ARBA"/>
</dbReference>
<evidence type="ECO:0000256" key="1">
    <source>
        <dbReference type="ARBA" id="ARBA00001946"/>
    </source>
</evidence>
<dbReference type="CDD" id="cd07505">
    <property type="entry name" value="HAD_BPGM-like"/>
    <property type="match status" value="1"/>
</dbReference>
<comment type="cofactor">
    <cofactor evidence="1">
        <name>Mg(2+)</name>
        <dbReference type="ChEBI" id="CHEBI:18420"/>
    </cofactor>
</comment>
<dbReference type="InterPro" id="IPR041492">
    <property type="entry name" value="HAD_2"/>
</dbReference>
<dbReference type="InterPro" id="IPR023214">
    <property type="entry name" value="HAD_sf"/>
</dbReference>
<dbReference type="InterPro" id="IPR006439">
    <property type="entry name" value="HAD-SF_hydro_IA"/>
</dbReference>
<dbReference type="SFLD" id="SFLDG01135">
    <property type="entry name" value="C1.5.6:_HAD__Beta-PGM__Phospha"/>
    <property type="match status" value="1"/>
</dbReference>
<dbReference type="Gene3D" id="1.10.150.240">
    <property type="entry name" value="Putative phosphatase, domain 2"/>
    <property type="match status" value="1"/>
</dbReference>
<dbReference type="PANTHER" id="PTHR46193:SF18">
    <property type="entry name" value="HEXITOL PHOSPHATASE B"/>
    <property type="match status" value="1"/>
</dbReference>
<keyword evidence="3" id="KW-0479">Metal-binding</keyword>
<organism evidence="6 7">
    <name type="scientific">Chitinophaga agrisoli</name>
    <dbReference type="NCBI Taxonomy" id="2607653"/>
    <lineage>
        <taxon>Bacteria</taxon>
        <taxon>Pseudomonadati</taxon>
        <taxon>Bacteroidota</taxon>
        <taxon>Chitinophagia</taxon>
        <taxon>Chitinophagales</taxon>
        <taxon>Chitinophagaceae</taxon>
        <taxon>Chitinophaga</taxon>
    </lineage>
</organism>
<reference evidence="6 7" key="2">
    <citation type="submission" date="2019-09" db="EMBL/GenBank/DDBJ databases">
        <authorList>
            <person name="Jin C."/>
        </authorList>
    </citation>
    <scope>NUCLEOTIDE SEQUENCE [LARGE SCALE GENOMIC DNA]</scope>
    <source>
        <strain evidence="6 7">BN140078</strain>
    </source>
</reference>
<dbReference type="InterPro" id="IPR051600">
    <property type="entry name" value="Beta-PGM-like"/>
</dbReference>
<dbReference type="GO" id="GO:0046872">
    <property type="term" value="F:metal ion binding"/>
    <property type="evidence" value="ECO:0007669"/>
    <property type="project" value="UniProtKB-KW"/>
</dbReference>
<name>A0A5B2VVP7_9BACT</name>
<keyword evidence="4" id="KW-0460">Magnesium</keyword>
<dbReference type="NCBIfam" id="TIGR01509">
    <property type="entry name" value="HAD-SF-IA-v3"/>
    <property type="match status" value="1"/>
</dbReference>
<evidence type="ECO:0000256" key="5">
    <source>
        <dbReference type="ARBA" id="ARBA00023277"/>
    </source>
</evidence>
<evidence type="ECO:0000313" key="6">
    <source>
        <dbReference type="EMBL" id="KAA2243145.1"/>
    </source>
</evidence>
<dbReference type="InterPro" id="IPR023198">
    <property type="entry name" value="PGP-like_dom2"/>
</dbReference>
<dbReference type="Proteomes" id="UP000324611">
    <property type="component" value="Unassembled WGS sequence"/>
</dbReference>
<dbReference type="RefSeq" id="WP_149838020.1">
    <property type="nucleotide sequence ID" value="NZ_VUOC01000002.1"/>
</dbReference>
<dbReference type="InterPro" id="IPR036412">
    <property type="entry name" value="HAD-like_sf"/>
</dbReference>
<gene>
    <name evidence="6" type="ORF">F0L74_11560</name>
</gene>
<dbReference type="PRINTS" id="PR00413">
    <property type="entry name" value="HADHALOGNASE"/>
</dbReference>
<dbReference type="SFLD" id="SFLDS00003">
    <property type="entry name" value="Haloacid_Dehalogenase"/>
    <property type="match status" value="1"/>
</dbReference>
<dbReference type="Pfam" id="PF13419">
    <property type="entry name" value="HAD_2"/>
    <property type="match status" value="1"/>
</dbReference>
<sequence>MKAFIFDLNGTMINDMGFHLDAWHNVINNDLGGSLSREAVKKEMYGKNEELLVRVFGEGRFTLDQMADIAMEKERRYQQVYLPHLRLIDGLPEFLEKAYQQGIPMAIGSAAIPFNIDFALDNLNIRHYFKAIVSADSVKISKPHPETYLMAASLLGVDPASCIVFEDAPKGVEAAANAGMQSVVLTTTHTAEEFAAYKNIIAFTDDYTSPALASLTVA</sequence>
<accession>A0A5B2VVP7</accession>
<evidence type="ECO:0000256" key="2">
    <source>
        <dbReference type="ARBA" id="ARBA00006171"/>
    </source>
</evidence>
<dbReference type="Gene3D" id="3.40.50.1000">
    <property type="entry name" value="HAD superfamily/HAD-like"/>
    <property type="match status" value="1"/>
</dbReference>